<dbReference type="InterPro" id="IPR036465">
    <property type="entry name" value="vWFA_dom_sf"/>
</dbReference>
<evidence type="ECO:0000256" key="1">
    <source>
        <dbReference type="SAM" id="Phobius"/>
    </source>
</evidence>
<dbReference type="SUPFAM" id="SSF53300">
    <property type="entry name" value="vWA-like"/>
    <property type="match status" value="1"/>
</dbReference>
<keyword evidence="1" id="KW-0812">Transmembrane</keyword>
<dbReference type="Proteomes" id="UP000178425">
    <property type="component" value="Unassembled WGS sequence"/>
</dbReference>
<organism evidence="3 4">
    <name type="scientific">Candidatus Giovannonibacteria bacterium RIFCSPHIGHO2_02_43_13</name>
    <dbReference type="NCBI Taxonomy" id="1798330"/>
    <lineage>
        <taxon>Bacteria</taxon>
        <taxon>Candidatus Giovannoniibacteriota</taxon>
    </lineage>
</organism>
<accession>A0A1F5WUM6</accession>
<reference evidence="3 4" key="1">
    <citation type="journal article" date="2016" name="Nat. Commun.">
        <title>Thousands of microbial genomes shed light on interconnected biogeochemical processes in an aquifer system.</title>
        <authorList>
            <person name="Anantharaman K."/>
            <person name="Brown C.T."/>
            <person name="Hug L.A."/>
            <person name="Sharon I."/>
            <person name="Castelle C.J."/>
            <person name="Probst A.J."/>
            <person name="Thomas B.C."/>
            <person name="Singh A."/>
            <person name="Wilkins M.J."/>
            <person name="Karaoz U."/>
            <person name="Brodie E.L."/>
            <person name="Williams K.H."/>
            <person name="Hubbard S.S."/>
            <person name="Banfield J.F."/>
        </authorList>
    </citation>
    <scope>NUCLEOTIDE SEQUENCE [LARGE SCALE GENOMIC DNA]</scope>
</reference>
<dbReference type="Pfam" id="PF13519">
    <property type="entry name" value="VWA_2"/>
    <property type="match status" value="1"/>
</dbReference>
<name>A0A1F5WUM6_9BACT</name>
<feature type="transmembrane region" description="Helical" evidence="1">
    <location>
        <begin position="6"/>
        <end position="26"/>
    </location>
</feature>
<dbReference type="InterPro" id="IPR002035">
    <property type="entry name" value="VWF_A"/>
</dbReference>
<proteinExistence type="predicted"/>
<sequence>MEIMNSYFEAPIFLIMIPAFFFLIFIGRAKRKITASSGALFLLAEVSRTGRALRGIVFVLPKFLIFTGICVIIIAVAEPRNRETKIVSRVESGRIAVIIDDVSGSMMGKNIAILKSANMAFLDAFCNKEGGDNDGLSQNLVGVVAFSADADIRMTPTGDCAIIRRRIAALEIDSSTAIEKGLWKGLALIIEWADRGRLIPNDEFRRVKASLYERQLRIPKKSAEFCRTHKGLSLLLFTDGDFDYRFQSREAALQMTRDRTNFTAMNPFNVIDLAKSLCIRTYFWSMGDLPQSYKDAFSNPPGSGLAVQISGLDKTELIKSYEDAAKREAGEIISEEIVEWNPLKRYFISTGTICFLLGLLIFWSKNYSHREGKI</sequence>
<evidence type="ECO:0000259" key="2">
    <source>
        <dbReference type="Pfam" id="PF13519"/>
    </source>
</evidence>
<keyword evidence="1" id="KW-1133">Transmembrane helix</keyword>
<dbReference type="AlphaFoldDB" id="A0A1F5WUM6"/>
<comment type="caution">
    <text evidence="3">The sequence shown here is derived from an EMBL/GenBank/DDBJ whole genome shotgun (WGS) entry which is preliminary data.</text>
</comment>
<dbReference type="Gene3D" id="3.40.50.410">
    <property type="entry name" value="von Willebrand factor, type A domain"/>
    <property type="match status" value="1"/>
</dbReference>
<feature type="transmembrane region" description="Helical" evidence="1">
    <location>
        <begin position="56"/>
        <end position="77"/>
    </location>
</feature>
<evidence type="ECO:0000313" key="4">
    <source>
        <dbReference type="Proteomes" id="UP000178425"/>
    </source>
</evidence>
<keyword evidence="1" id="KW-0472">Membrane</keyword>
<evidence type="ECO:0000313" key="3">
    <source>
        <dbReference type="EMBL" id="OGF79350.1"/>
    </source>
</evidence>
<feature type="domain" description="VWFA" evidence="2">
    <location>
        <begin position="97"/>
        <end position="182"/>
    </location>
</feature>
<gene>
    <name evidence="3" type="ORF">A2W54_01295</name>
</gene>
<dbReference type="EMBL" id="MFHI01000006">
    <property type="protein sequence ID" value="OGF79350.1"/>
    <property type="molecule type" value="Genomic_DNA"/>
</dbReference>
<feature type="transmembrane region" description="Helical" evidence="1">
    <location>
        <begin position="346"/>
        <end position="363"/>
    </location>
</feature>
<protein>
    <recommendedName>
        <fullName evidence="2">VWFA domain-containing protein</fullName>
    </recommendedName>
</protein>